<accession>A0A1V4ICL2</accession>
<evidence type="ECO:0000313" key="4">
    <source>
        <dbReference type="Proteomes" id="UP000191056"/>
    </source>
</evidence>
<dbReference type="InterPro" id="IPR025466">
    <property type="entry name" value="DUF4317"/>
</dbReference>
<evidence type="ECO:0000256" key="1">
    <source>
        <dbReference type="SAM" id="Coils"/>
    </source>
</evidence>
<dbReference type="STRING" id="225345.CLCHR_43430"/>
<evidence type="ECO:0000313" key="3">
    <source>
        <dbReference type="EMBL" id="RII33154.1"/>
    </source>
</evidence>
<keyword evidence="1" id="KW-0175">Coiled coil</keyword>
<comment type="caution">
    <text evidence="2">The sequence shown here is derived from an EMBL/GenBank/DDBJ whole genome shotgun (WGS) entry which is preliminary data.</text>
</comment>
<dbReference type="Proteomes" id="UP000191056">
    <property type="component" value="Unassembled WGS sequence"/>
</dbReference>
<sequence length="474" mass="53775">MNKKEILELKRRLKKDECTFTRMCGCYVDGQKNIVLNIKETFLNLREEEFFKYLEIASKTLSGTVGNNLLELNFPLDEENIGGRQLSLMELKKSRLKNDALLDDFYKLIIDSYDYTGNFLILVFHDAYDVMTKTTDNAKLDESEEVYEYLLCAICPVSLSKPGLGYISDENRIGARIRDWVVGPPDLGFVFPAFTDRSTDIHSVMYYTKDAKDPHPEFMEEALGCSSKQTATEQKEAFQNIIRKAIGSDDEKSDHIFMEIQETLNNMVDDHKAVNGKNAEPIALTNDNIQDILIESGIPEEITAKIEKSYTREFGDTPPVVENLIDKKVLAANEQRKKEERLEKQVRILERRLEKTTQDTELESDKNSALEIESESALNTILETETSTALKTDFDIISETDVELETASDTVLEPTPNSEIKSETHATTNYDIVLHVKPQKVAQIKSQIIDGKKCIIIPMDDDEQANVNGVNAVL</sequence>
<dbReference type="EMBL" id="QXDJ01000005">
    <property type="protein sequence ID" value="RII33154.1"/>
    <property type="molecule type" value="Genomic_DNA"/>
</dbReference>
<dbReference type="RefSeq" id="WP_079441959.1">
    <property type="nucleotide sequence ID" value="NZ_JBLZIA010000011.1"/>
</dbReference>
<dbReference type="Pfam" id="PF14199">
    <property type="entry name" value="DUF4317"/>
    <property type="match status" value="1"/>
</dbReference>
<protein>
    <submittedName>
        <fullName evidence="3">DUF4317 domain-containing protein</fullName>
    </submittedName>
</protein>
<reference evidence="3 5" key="2">
    <citation type="submission" date="2018-08" db="EMBL/GenBank/DDBJ databases">
        <title>Genome of Clostridium chromiireducens C1, DSM12136.</title>
        <authorList>
            <person name="Xing M."/>
            <person name="Wei Y."/>
            <person name="Ang E.L."/>
            <person name="Zhao H."/>
            <person name="Zhang Y."/>
        </authorList>
    </citation>
    <scope>NUCLEOTIDE SEQUENCE [LARGE SCALE GENOMIC DNA]</scope>
    <source>
        <strain evidence="3 5">C1</strain>
    </source>
</reference>
<keyword evidence="4" id="KW-1185">Reference proteome</keyword>
<gene>
    <name evidence="2" type="ORF">CLCHR_43430</name>
    <name evidence="3" type="ORF">D2A34_20215</name>
</gene>
<dbReference type="OrthoDB" id="1642058at2"/>
<proteinExistence type="predicted"/>
<evidence type="ECO:0000313" key="2">
    <source>
        <dbReference type="EMBL" id="OPJ57594.1"/>
    </source>
</evidence>
<evidence type="ECO:0000313" key="5">
    <source>
        <dbReference type="Proteomes" id="UP000265930"/>
    </source>
</evidence>
<dbReference type="AlphaFoldDB" id="A0A1V4ICL2"/>
<organism evidence="2 4">
    <name type="scientific">Clostridium chromiireducens</name>
    <dbReference type="NCBI Taxonomy" id="225345"/>
    <lineage>
        <taxon>Bacteria</taxon>
        <taxon>Bacillati</taxon>
        <taxon>Bacillota</taxon>
        <taxon>Clostridia</taxon>
        <taxon>Eubacteriales</taxon>
        <taxon>Clostridiaceae</taxon>
        <taxon>Clostridium</taxon>
    </lineage>
</organism>
<dbReference type="Proteomes" id="UP000265930">
    <property type="component" value="Unassembled WGS sequence"/>
</dbReference>
<feature type="coiled-coil region" evidence="1">
    <location>
        <begin position="325"/>
        <end position="359"/>
    </location>
</feature>
<dbReference type="EMBL" id="MZGT01000091">
    <property type="protein sequence ID" value="OPJ57594.1"/>
    <property type="molecule type" value="Genomic_DNA"/>
</dbReference>
<name>A0A1V4ICL2_9CLOT</name>
<reference evidence="2 4" key="1">
    <citation type="submission" date="2017-03" db="EMBL/GenBank/DDBJ databases">
        <title>Genome sequence of Clostridium chromiireducens DSM 23318.</title>
        <authorList>
            <person name="Poehlein A."/>
            <person name="Daniel R."/>
        </authorList>
    </citation>
    <scope>NUCLEOTIDE SEQUENCE [LARGE SCALE GENOMIC DNA]</scope>
    <source>
        <strain evidence="2 4">DSM 23318</strain>
    </source>
</reference>